<dbReference type="PANTHER" id="PTHR47099">
    <property type="entry name" value="METHYLCOBAMIDE:COM METHYLTRANSFERASE MTBA"/>
    <property type="match status" value="1"/>
</dbReference>
<dbReference type="InterPro" id="IPR052024">
    <property type="entry name" value="Methanogen_methyltrans"/>
</dbReference>
<dbReference type="EMBL" id="LKEU01000050">
    <property type="protein sequence ID" value="OFV68959.1"/>
    <property type="molecule type" value="Genomic_DNA"/>
</dbReference>
<dbReference type="RefSeq" id="WP_070372729.1">
    <property type="nucleotide sequence ID" value="NZ_LKEU01000050.1"/>
</dbReference>
<dbReference type="Pfam" id="PF01208">
    <property type="entry name" value="URO-D"/>
    <property type="match status" value="1"/>
</dbReference>
<dbReference type="AlphaFoldDB" id="A0A1F2PC15"/>
<dbReference type="GO" id="GO:0032259">
    <property type="term" value="P:methylation"/>
    <property type="evidence" value="ECO:0007669"/>
    <property type="project" value="UniProtKB-KW"/>
</dbReference>
<name>A0A1F2PC15_9FIRM</name>
<comment type="caution">
    <text evidence="2">The sequence shown here is derived from an EMBL/GenBank/DDBJ whole genome shotgun (WGS) entry which is preliminary data.</text>
</comment>
<keyword evidence="2" id="KW-0489">Methyltransferase</keyword>
<protein>
    <submittedName>
        <fullName evidence="2">Methylcobalamin:coenzyme M methyltransferase</fullName>
    </submittedName>
</protein>
<dbReference type="Proteomes" id="UP000176244">
    <property type="component" value="Unassembled WGS sequence"/>
</dbReference>
<evidence type="ECO:0000313" key="2">
    <source>
        <dbReference type="EMBL" id="OFV68959.1"/>
    </source>
</evidence>
<dbReference type="STRING" id="52694.ACWI_34950"/>
<dbReference type="GO" id="GO:0004853">
    <property type="term" value="F:uroporphyrinogen decarboxylase activity"/>
    <property type="evidence" value="ECO:0007669"/>
    <property type="project" value="InterPro"/>
</dbReference>
<dbReference type="Gene3D" id="3.20.20.210">
    <property type="match status" value="1"/>
</dbReference>
<evidence type="ECO:0000313" key="3">
    <source>
        <dbReference type="Proteomes" id="UP000176244"/>
    </source>
</evidence>
<keyword evidence="2" id="KW-0808">Transferase</keyword>
<feature type="domain" description="Uroporphyrinogen decarboxylase (URO-D)" evidence="1">
    <location>
        <begin position="152"/>
        <end position="292"/>
    </location>
</feature>
<organism evidence="2 3">
    <name type="scientific">Acetobacterium wieringae</name>
    <dbReference type="NCBI Taxonomy" id="52694"/>
    <lineage>
        <taxon>Bacteria</taxon>
        <taxon>Bacillati</taxon>
        <taxon>Bacillota</taxon>
        <taxon>Clostridia</taxon>
        <taxon>Eubacteriales</taxon>
        <taxon>Eubacteriaceae</taxon>
        <taxon>Acetobacterium</taxon>
    </lineage>
</organism>
<reference evidence="2 3" key="1">
    <citation type="submission" date="2015-09" db="EMBL/GenBank/DDBJ databases">
        <title>Genome sequence of Acetobacterium wieringae DSM 1911.</title>
        <authorList>
            <person name="Poehlein A."/>
            <person name="Bengelsdorf F.R."/>
            <person name="Schiel-Bengelsdorf B."/>
            <person name="Duerre P."/>
            <person name="Daniel R."/>
        </authorList>
    </citation>
    <scope>NUCLEOTIDE SEQUENCE [LARGE SCALE GENOMIC DNA]</scope>
    <source>
        <strain evidence="2 3">DSM 1911</strain>
    </source>
</reference>
<dbReference type="GO" id="GO:0006779">
    <property type="term" value="P:porphyrin-containing compound biosynthetic process"/>
    <property type="evidence" value="ECO:0007669"/>
    <property type="project" value="InterPro"/>
</dbReference>
<dbReference type="OrthoDB" id="9815759at2"/>
<dbReference type="GO" id="GO:0008168">
    <property type="term" value="F:methyltransferase activity"/>
    <property type="evidence" value="ECO:0007669"/>
    <property type="project" value="UniProtKB-KW"/>
</dbReference>
<dbReference type="InterPro" id="IPR000257">
    <property type="entry name" value="Uroporphyrinogen_deCOase"/>
</dbReference>
<accession>A0A1F2PC15</accession>
<dbReference type="InterPro" id="IPR038071">
    <property type="entry name" value="UROD/MetE-like_sf"/>
</dbReference>
<gene>
    <name evidence="2" type="ORF">ACWI_34950</name>
</gene>
<dbReference type="PANTHER" id="PTHR47099:SF1">
    <property type="entry name" value="METHYLCOBAMIDE:COM METHYLTRANSFERASE MTBA"/>
    <property type="match status" value="1"/>
</dbReference>
<sequence length="351" mass="40696">MATQFNAEVELRKNGKTYATYGLYGGAPYSEIEYLNQPITPKENFLRFMNRQDYEWVPDSYSDYYEITTEINPDIKAMGYEGGVDAFGVEWEALETGMPAMVRPGNEKITDITDWRTIKIQDPRTWGWEEEGKKYKEIVDHTRPIRGWITTSLFERLIDVMGFENAASSLLEDPDEVKSFLQVVTDYNLKIVDLYHQYFDLDVIVISDDWATQLQPFFSEQVARDIFLPFLKQISDRVHSYGYKFGIHSCGNGLKHIPVFIEAGIDIWQFQENAVDIEKALTMVGDKLILEGYWMMPAGLDEKGQVEFMKNIFDRYCNEGKLTIAFCDENFMVSSFIRDNAYILGRKVVNK</sequence>
<dbReference type="SUPFAM" id="SSF51726">
    <property type="entry name" value="UROD/MetE-like"/>
    <property type="match status" value="1"/>
</dbReference>
<evidence type="ECO:0000259" key="1">
    <source>
        <dbReference type="Pfam" id="PF01208"/>
    </source>
</evidence>
<proteinExistence type="predicted"/>